<sequence length="760" mass="85620">MNTPKARFTFLSFLLIALAVYLSFYSVMPQETTEGKVPKTEFSTVRAFAHVNEIAKEPHYVGSKAHETVRNYIIAELKKLGLEPIIQEGFTLDNWGNISKPKNIIAQIKGKNSTKALLLLSHYDSDPHSAVGASDAASGVATILEGTRAFLAKSEQPENDIILLISDGEELGLNGAELFVNEHPWAKDVGLVLNFEARGSGGPSIMLLETNNGNAKLIKAFQNADTKYPVGNSLAYSIYKMLPNDTDLTVFREDGNIQGFNFAFIDDHFDYHTENDTPENLDFNTLTHQGSYLMPLLDYFSKQDLTQMTSADDLIYFNTPFGFHTYPFSWILPMLLLIVLLFIGVLIYGFKEKMLSGNGIMFGFIPFLVALIVSCAATVLGWMFINWIYPNYAEIQHGFTYNGYTYIFLFAFLSLGITFYSYHKFGKKITPANLTIAPLFFWIVITALAAFYLDGASFISIPVLLSLVSVFFLIKQQKKPSALFLTILAIPAVFILVPFLKLFPVGLGLKIIAVVALLIVLLIGLLMPVFGLYKRKKWTAYLFFLMAIVTFFIAHAKSDFSETRQKPNSLVYVLDADKNTANWNTYDGILDDWTKNYIKDESMTANAKEIMDSKYKGGFTYSQTAPVKSIPLPLFETTKDTIYNTIRHIDVTIIPQRNVNRIEVFGDGKRLETLQINGIMVEKIPNKRSKRLVTYYVSDNEPLVLSFTAKPTERIEFIIYEASFDLLENPLFSVPARAKNMMPRPFVLNDAVLVKKTIQF</sequence>
<feature type="transmembrane region" description="Helical" evidence="1">
    <location>
        <begin position="434"/>
        <end position="452"/>
    </location>
</feature>
<evidence type="ECO:0000313" key="3">
    <source>
        <dbReference type="EMBL" id="QHI37821.1"/>
    </source>
</evidence>
<dbReference type="AlphaFoldDB" id="A0A7L4ZMS7"/>
<feature type="domain" description="Peptidase M28" evidence="2">
    <location>
        <begin position="103"/>
        <end position="292"/>
    </location>
</feature>
<reference evidence="3 4" key="1">
    <citation type="journal article" date="2013" name="Int. J. Syst. Evol. Microbiol.">
        <title>Kordia antarctica sp. nov., isolated from Antarctic seawater.</title>
        <authorList>
            <person name="Baek K."/>
            <person name="Choi A."/>
            <person name="Kang I."/>
            <person name="Lee K."/>
            <person name="Cho J.C."/>
        </authorList>
    </citation>
    <scope>NUCLEOTIDE SEQUENCE [LARGE SCALE GENOMIC DNA]</scope>
    <source>
        <strain evidence="3 4">IMCC3317</strain>
    </source>
</reference>
<dbReference type="GO" id="GO:0006508">
    <property type="term" value="P:proteolysis"/>
    <property type="evidence" value="ECO:0007669"/>
    <property type="project" value="InterPro"/>
</dbReference>
<dbReference type="Pfam" id="PF04389">
    <property type="entry name" value="Peptidase_M28"/>
    <property type="match status" value="1"/>
</dbReference>
<dbReference type="InterPro" id="IPR007484">
    <property type="entry name" value="Peptidase_M28"/>
</dbReference>
<keyword evidence="1" id="KW-1133">Transmembrane helix</keyword>
<accession>A0A7L4ZMS7</accession>
<feature type="transmembrane region" description="Helical" evidence="1">
    <location>
        <begin position="362"/>
        <end position="384"/>
    </location>
</feature>
<proteinExistence type="predicted"/>
<dbReference type="GO" id="GO:0008235">
    <property type="term" value="F:metalloexopeptidase activity"/>
    <property type="evidence" value="ECO:0007669"/>
    <property type="project" value="InterPro"/>
</dbReference>
<dbReference type="PANTHER" id="PTHR12147">
    <property type="entry name" value="METALLOPEPTIDASE M28 FAMILY MEMBER"/>
    <property type="match status" value="1"/>
</dbReference>
<dbReference type="InterPro" id="IPR045175">
    <property type="entry name" value="M28_fam"/>
</dbReference>
<dbReference type="GO" id="GO:0004177">
    <property type="term" value="F:aminopeptidase activity"/>
    <property type="evidence" value="ECO:0007669"/>
    <property type="project" value="UniProtKB-KW"/>
</dbReference>
<keyword evidence="3" id="KW-0378">Hydrolase</keyword>
<dbReference type="RefSeq" id="WP_160130411.1">
    <property type="nucleotide sequence ID" value="NZ_CP019288.1"/>
</dbReference>
<dbReference type="SUPFAM" id="SSF53187">
    <property type="entry name" value="Zn-dependent exopeptidases"/>
    <property type="match status" value="1"/>
</dbReference>
<keyword evidence="4" id="KW-1185">Reference proteome</keyword>
<evidence type="ECO:0000259" key="2">
    <source>
        <dbReference type="Pfam" id="PF04389"/>
    </source>
</evidence>
<feature type="transmembrane region" description="Helical" evidence="1">
    <location>
        <begin position="404"/>
        <end position="422"/>
    </location>
</feature>
<protein>
    <submittedName>
        <fullName evidence="3">Aminopeptidase S</fullName>
        <ecNumber evidence="3">3.4.11.24</ecNumber>
    </submittedName>
</protein>
<dbReference type="Proteomes" id="UP000464657">
    <property type="component" value="Chromosome"/>
</dbReference>
<feature type="transmembrane region" description="Helical" evidence="1">
    <location>
        <begin position="330"/>
        <end position="350"/>
    </location>
</feature>
<dbReference type="KEGG" id="kan:IMCC3317_32040"/>
<dbReference type="EMBL" id="CP019288">
    <property type="protein sequence ID" value="QHI37821.1"/>
    <property type="molecule type" value="Genomic_DNA"/>
</dbReference>
<evidence type="ECO:0000313" key="4">
    <source>
        <dbReference type="Proteomes" id="UP000464657"/>
    </source>
</evidence>
<keyword evidence="3" id="KW-0031">Aminopeptidase</keyword>
<organism evidence="3 4">
    <name type="scientific">Kordia antarctica</name>
    <dbReference type="NCBI Taxonomy" id="1218801"/>
    <lineage>
        <taxon>Bacteria</taxon>
        <taxon>Pseudomonadati</taxon>
        <taxon>Bacteroidota</taxon>
        <taxon>Flavobacteriia</taxon>
        <taxon>Flavobacteriales</taxon>
        <taxon>Flavobacteriaceae</taxon>
        <taxon>Kordia</taxon>
    </lineage>
</organism>
<feature type="transmembrane region" description="Helical" evidence="1">
    <location>
        <begin position="481"/>
        <end position="500"/>
    </location>
</feature>
<keyword evidence="1" id="KW-0472">Membrane</keyword>
<evidence type="ECO:0000256" key="1">
    <source>
        <dbReference type="SAM" id="Phobius"/>
    </source>
</evidence>
<dbReference type="EC" id="3.4.11.24" evidence="3"/>
<feature type="transmembrane region" description="Helical" evidence="1">
    <location>
        <begin position="538"/>
        <end position="556"/>
    </location>
</feature>
<name>A0A7L4ZMS7_9FLAO</name>
<keyword evidence="3" id="KW-0645">Protease</keyword>
<gene>
    <name evidence="3" type="ORF">IMCC3317_32040</name>
</gene>
<feature type="transmembrane region" description="Helical" evidence="1">
    <location>
        <begin position="506"/>
        <end position="526"/>
    </location>
</feature>
<dbReference type="PANTHER" id="PTHR12147:SF26">
    <property type="entry name" value="PEPTIDASE M28 DOMAIN-CONTAINING PROTEIN"/>
    <property type="match status" value="1"/>
</dbReference>
<dbReference type="OrthoDB" id="9778250at2"/>
<dbReference type="Gene3D" id="3.40.630.10">
    <property type="entry name" value="Zn peptidases"/>
    <property type="match status" value="1"/>
</dbReference>
<feature type="transmembrane region" description="Helical" evidence="1">
    <location>
        <begin position="458"/>
        <end position="474"/>
    </location>
</feature>
<keyword evidence="1" id="KW-0812">Transmembrane</keyword>